<evidence type="ECO:0000313" key="3">
    <source>
        <dbReference type="Proteomes" id="UP001324380"/>
    </source>
</evidence>
<keyword evidence="1" id="KW-0812">Transmembrane</keyword>
<feature type="transmembrane region" description="Helical" evidence="1">
    <location>
        <begin position="31"/>
        <end position="52"/>
    </location>
</feature>
<protein>
    <recommendedName>
        <fullName evidence="4">Glycerophosphoryl diester phosphodiesterase membrane domain-containing protein</fullName>
    </recommendedName>
</protein>
<keyword evidence="1" id="KW-0472">Membrane</keyword>
<name>A0ABZ0TMT0_9SPHI</name>
<evidence type="ECO:0008006" key="4">
    <source>
        <dbReference type="Google" id="ProtNLM"/>
    </source>
</evidence>
<dbReference type="RefSeq" id="WP_321562624.1">
    <property type="nucleotide sequence ID" value="NZ_CP139558.1"/>
</dbReference>
<keyword evidence="1" id="KW-1133">Transmembrane helix</keyword>
<feature type="transmembrane region" description="Helical" evidence="1">
    <location>
        <begin position="76"/>
        <end position="107"/>
    </location>
</feature>
<sequence length="294" mass="33105">MKQPIELRRIRDFGEIINDTFTFLKENFKPLFTCLFALCGFFVLAGAATTALTQTNTMNMYATKFDTNSYQAASPFISYVVSAIFNAIVIVFGQLSIYLTTLCYISVYLEKKDGKPTLTEVWGYFKYYFLRILGSGFLITLLCFVGFLMCILPGVYLMTVMYLVFPIIVMENTSFRYAFNKSFTLIKDNWWTVFGILFVITLIVGVLGSFASVPLSIIVAAKAFLSLKSFALPLVILFSLMQNILMLAYCLVAIAIAMCYFSLSEQKEGLGILSRMDAFGKNTDNSTDLPAEQY</sequence>
<keyword evidence="3" id="KW-1185">Reference proteome</keyword>
<evidence type="ECO:0000256" key="1">
    <source>
        <dbReference type="SAM" id="Phobius"/>
    </source>
</evidence>
<reference evidence="2 3" key="1">
    <citation type="submission" date="2023-11" db="EMBL/GenBank/DDBJ databases">
        <title>Analysis of the Genomes of Mucilaginibacter gossypii cycad 4 and M. sabulilitoris SNA2: microbes with the potential for plant growth promotion.</title>
        <authorList>
            <person name="Hirsch A.M."/>
            <person name="Humm E."/>
            <person name="Rubbi M."/>
            <person name="Del Vecchio G."/>
            <person name="Ha S.M."/>
            <person name="Pellegrini M."/>
            <person name="Gunsalus R.P."/>
        </authorList>
    </citation>
    <scope>NUCLEOTIDE SEQUENCE [LARGE SCALE GENOMIC DNA]</scope>
    <source>
        <strain evidence="2 3">SNA2</strain>
    </source>
</reference>
<feature type="transmembrane region" description="Helical" evidence="1">
    <location>
        <begin position="155"/>
        <end position="178"/>
    </location>
</feature>
<organism evidence="2 3">
    <name type="scientific">Mucilaginibacter sabulilitoris</name>
    <dbReference type="NCBI Taxonomy" id="1173583"/>
    <lineage>
        <taxon>Bacteria</taxon>
        <taxon>Pseudomonadati</taxon>
        <taxon>Bacteroidota</taxon>
        <taxon>Sphingobacteriia</taxon>
        <taxon>Sphingobacteriales</taxon>
        <taxon>Sphingobacteriaceae</taxon>
        <taxon>Mucilaginibacter</taxon>
    </lineage>
</organism>
<accession>A0ABZ0TMT0</accession>
<proteinExistence type="predicted"/>
<dbReference type="Proteomes" id="UP001324380">
    <property type="component" value="Chromosome"/>
</dbReference>
<feature type="transmembrane region" description="Helical" evidence="1">
    <location>
        <begin position="190"/>
        <end position="211"/>
    </location>
</feature>
<evidence type="ECO:0000313" key="2">
    <source>
        <dbReference type="EMBL" id="WPU93488.1"/>
    </source>
</evidence>
<gene>
    <name evidence="2" type="ORF">SNE25_29665</name>
</gene>
<feature type="transmembrane region" description="Helical" evidence="1">
    <location>
        <begin position="217"/>
        <end position="237"/>
    </location>
</feature>
<dbReference type="EMBL" id="CP139558">
    <property type="protein sequence ID" value="WPU93488.1"/>
    <property type="molecule type" value="Genomic_DNA"/>
</dbReference>
<feature type="transmembrane region" description="Helical" evidence="1">
    <location>
        <begin position="128"/>
        <end position="149"/>
    </location>
</feature>
<feature type="transmembrane region" description="Helical" evidence="1">
    <location>
        <begin position="244"/>
        <end position="263"/>
    </location>
</feature>